<proteinExistence type="predicted"/>
<keyword evidence="2" id="KW-1185">Reference proteome</keyword>
<comment type="caution">
    <text evidence="1">The sequence shown here is derived from an EMBL/GenBank/DDBJ whole genome shotgun (WGS) entry which is preliminary data.</text>
</comment>
<reference evidence="1 2" key="1">
    <citation type="journal article" date="2022" name="bioRxiv">
        <title>An ancient truncated duplication of the anti-Mullerian hormone receptor type 2 gene is a potential conserved master sex determinant in the Pangasiidae catfish family.</title>
        <authorList>
            <person name="Wen M."/>
            <person name="Pan Q."/>
            <person name="Jouanno E."/>
            <person name="Montfort J."/>
            <person name="Zahm M."/>
            <person name="Cabau C."/>
            <person name="Klopp C."/>
            <person name="Iampietro C."/>
            <person name="Roques C."/>
            <person name="Bouchez O."/>
            <person name="Castinel A."/>
            <person name="Donnadieu C."/>
            <person name="Parrinello H."/>
            <person name="Poncet C."/>
            <person name="Belmonte E."/>
            <person name="Gautier V."/>
            <person name="Avarre J.-C."/>
            <person name="Dugue R."/>
            <person name="Gustiano R."/>
            <person name="Ha T.T.T."/>
            <person name="Campet M."/>
            <person name="Sriphairoj K."/>
            <person name="Ribolli J."/>
            <person name="de Almeida F.L."/>
            <person name="Desvignes T."/>
            <person name="Postlethwait J.H."/>
            <person name="Bucao C.F."/>
            <person name="Robinson-Rechavi M."/>
            <person name="Bobe J."/>
            <person name="Herpin A."/>
            <person name="Guiguen Y."/>
        </authorList>
    </citation>
    <scope>NUCLEOTIDE SEQUENCE [LARGE SCALE GENOMIC DNA]</scope>
    <source>
        <strain evidence="1">YG-Dec2019</strain>
    </source>
</reference>
<evidence type="ECO:0000313" key="2">
    <source>
        <dbReference type="Proteomes" id="UP000829447"/>
    </source>
</evidence>
<accession>A0ACC5XRU5</accession>
<organism evidence="1 2">
    <name type="scientific">Pangasianodon gigas</name>
    <name type="common">Mekong giant catfish</name>
    <name type="synonym">Pangasius gigas</name>
    <dbReference type="NCBI Taxonomy" id="30993"/>
    <lineage>
        <taxon>Eukaryota</taxon>
        <taxon>Metazoa</taxon>
        <taxon>Chordata</taxon>
        <taxon>Craniata</taxon>
        <taxon>Vertebrata</taxon>
        <taxon>Euteleostomi</taxon>
        <taxon>Actinopterygii</taxon>
        <taxon>Neopterygii</taxon>
        <taxon>Teleostei</taxon>
        <taxon>Ostariophysi</taxon>
        <taxon>Siluriformes</taxon>
        <taxon>Pangasiidae</taxon>
        <taxon>Pangasianodon</taxon>
    </lineage>
</organism>
<name>A0ACC5XRU5_PANGG</name>
<protein>
    <submittedName>
        <fullName evidence="1">Uncharacterized protein</fullName>
    </submittedName>
</protein>
<sequence length="1239" mass="139803">MEWQPDEQSLQQVLLLLKDSQSPDTATQRAVQEKLEQLNQYPDFNNYLIFVLTSLKSEDEPTRSLSGLILKNNVKAHYQSFPPAVADFIKQECLNNIGDPSPLIRATIGILITTIASKGELQTWPELLPQLCNLLNSEDYNTCEGSFGALQKICEDSSELLDSDALNRPLNIMIPKFLQFFKHCSPKIRSHAIACVNQFIIGRAQALMDNIDTFIESLFVLAGDEDSEVRKNVCRALVMLLEVRIDRLIPHMHSIIQYMLQRTQDPDENVALEACEFWLTLAEQPICKEALSGHLVQLIPILVNGMKYSEIDIILLKVMCVLLEPSDRSHAIACVNQFIIGRAQALMDNIDTFIESLFVLAGDEDSEVRKNVCRALVMLLEVRIDRLIPHMHSIIQYMLQRTQDPDENVALEACEFWLTLAEQPICKEALSGHLVQLIPILVNGMKYSEIDIILLKGDVEEDDTVPDSEQDIKPRFHKSRTVTLQHEGGEGQEDEDIDEDEDDDDDTLSDWNLRKCSAAALDVLANVFRDELLPHLLPLLKGLLFHPDWVIKESGILVLGAIAEGCMQGMVPYLPELIPHLIQCLCDKKALVRSIACWTLSRYAHWVVSQPPDAHLKPLMTELLKRILDGNKRVQEAACSAFATLEEEACTELVPYLSFILDTLVFAFGKYQHKNLLILYDAIGTLADSVGHHLNQPEYIQKLMPPLIQKWNELKDEDKDLFPLLECSAAALDVLANVFRDELLPHLLPLLKGLLFHPDWVIKESGILVLGAIAEGCMQGMVPYLPELIPHLIQCLCDKKALVRSIACWTLSRYAHWVVSQPPDAHLKPLMTELLKRILDGNKRVQEAACSAFATLEEEACTELVPYLSFILDTLVFAFGKYQHKNLLILYDAIGTLADSVGHHLNQPEYIQKLMPPLIQKWNELKDEDKDLFPLLECLSSVATALQSGFLPYCEPVYQRCVTLVQKTLAQAMMYSQQPDQYEAPDKDFMIVALDLLSGLAEGLGGHVDQLVARSNIMTLLFQCMQDTMPEVRQSSFALLGDLTKACFPHVKPCIAEFMPILGTNLNPEFISVCNNATWAIGEICMQMGVEMQPYVALVLPHLVEIINRPNTPKTLLENTAITIGRLGYVCPQEVAPMLQQFIRPWCTSLRNIRDNEEKDSAFRGICVMIGVNPGGVVQDFIFFCDAVASWVNPKEDLREMFYKILHGFKDQVGEENWQQFSEQFPPILKERLSACYGV</sequence>
<evidence type="ECO:0000313" key="1">
    <source>
        <dbReference type="EMBL" id="MCI4393935.1"/>
    </source>
</evidence>
<gene>
    <name evidence="1" type="ORF">PGIGA_G00163340</name>
</gene>
<dbReference type="EMBL" id="CM040479">
    <property type="protein sequence ID" value="MCI4393935.1"/>
    <property type="molecule type" value="Genomic_DNA"/>
</dbReference>
<dbReference type="Proteomes" id="UP000829447">
    <property type="component" value="Linkage Group LG26"/>
</dbReference>